<dbReference type="Proteomes" id="UP000789901">
    <property type="component" value="Unassembled WGS sequence"/>
</dbReference>
<feature type="non-terminal residue" evidence="1">
    <location>
        <position position="1"/>
    </location>
</feature>
<organism evidence="1 2">
    <name type="scientific">Gigaspora margarita</name>
    <dbReference type="NCBI Taxonomy" id="4874"/>
    <lineage>
        <taxon>Eukaryota</taxon>
        <taxon>Fungi</taxon>
        <taxon>Fungi incertae sedis</taxon>
        <taxon>Mucoromycota</taxon>
        <taxon>Glomeromycotina</taxon>
        <taxon>Glomeromycetes</taxon>
        <taxon>Diversisporales</taxon>
        <taxon>Gigasporaceae</taxon>
        <taxon>Gigaspora</taxon>
    </lineage>
</organism>
<proteinExistence type="predicted"/>
<comment type="caution">
    <text evidence="1">The sequence shown here is derived from an EMBL/GenBank/DDBJ whole genome shotgun (WGS) entry which is preliminary data.</text>
</comment>
<gene>
    <name evidence="1" type="ORF">GMARGA_LOCUS26612</name>
</gene>
<protein>
    <submittedName>
        <fullName evidence="1">45015_t:CDS:1</fullName>
    </submittedName>
</protein>
<reference evidence="1 2" key="1">
    <citation type="submission" date="2021-06" db="EMBL/GenBank/DDBJ databases">
        <authorList>
            <person name="Kallberg Y."/>
            <person name="Tangrot J."/>
            <person name="Rosling A."/>
        </authorList>
    </citation>
    <scope>NUCLEOTIDE SEQUENCE [LARGE SCALE GENOMIC DNA]</scope>
    <source>
        <strain evidence="1 2">120-4 pot B 10/14</strain>
    </source>
</reference>
<sequence>DTVRVKGVIEAYYPKRISFIVTNHDFGENCIKDARKIGIILCKVDDLVSNIKNEQEKFKYKNHTKTTLNFLLLKEETKHETDKETNYAKFNKKSFSTRAI</sequence>
<accession>A0ABN7W5I7</accession>
<name>A0ABN7W5I7_GIGMA</name>
<dbReference type="EMBL" id="CAJVQB010031299">
    <property type="protein sequence ID" value="CAG8816703.1"/>
    <property type="molecule type" value="Genomic_DNA"/>
</dbReference>
<evidence type="ECO:0000313" key="2">
    <source>
        <dbReference type="Proteomes" id="UP000789901"/>
    </source>
</evidence>
<keyword evidence="2" id="KW-1185">Reference proteome</keyword>
<evidence type="ECO:0000313" key="1">
    <source>
        <dbReference type="EMBL" id="CAG8816703.1"/>
    </source>
</evidence>